<dbReference type="Gene3D" id="1.10.287.950">
    <property type="entry name" value="Methyl-accepting chemotaxis protein"/>
    <property type="match status" value="1"/>
</dbReference>
<dbReference type="CDD" id="cd06225">
    <property type="entry name" value="HAMP"/>
    <property type="match status" value="1"/>
</dbReference>
<gene>
    <name evidence="10" type="ORF">B4088_2740</name>
</gene>
<evidence type="ECO:0000313" key="11">
    <source>
        <dbReference type="Proteomes" id="UP000076482"/>
    </source>
</evidence>
<evidence type="ECO:0000256" key="2">
    <source>
        <dbReference type="ARBA" id="ARBA00022475"/>
    </source>
</evidence>
<keyword evidence="3 7" id="KW-0472">Membrane</keyword>
<dbReference type="GO" id="GO:0005886">
    <property type="term" value="C:plasma membrane"/>
    <property type="evidence" value="ECO:0007669"/>
    <property type="project" value="UniProtKB-SubCell"/>
</dbReference>
<dbReference type="PATRIC" id="fig|1396.535.peg.1781"/>
<comment type="subcellular location">
    <subcellularLocation>
        <location evidence="1">Cell membrane</location>
    </subcellularLocation>
</comment>
<evidence type="ECO:0000256" key="3">
    <source>
        <dbReference type="ARBA" id="ARBA00023136"/>
    </source>
</evidence>
<organism evidence="10 11">
    <name type="scientific">Bacillus cereus</name>
    <dbReference type="NCBI Taxonomy" id="1396"/>
    <lineage>
        <taxon>Bacteria</taxon>
        <taxon>Bacillati</taxon>
        <taxon>Bacillota</taxon>
        <taxon>Bacilli</taxon>
        <taxon>Bacillales</taxon>
        <taxon>Bacillaceae</taxon>
        <taxon>Bacillus</taxon>
        <taxon>Bacillus cereus group</taxon>
    </lineage>
</organism>
<evidence type="ECO:0000259" key="8">
    <source>
        <dbReference type="PROSITE" id="PS50111"/>
    </source>
</evidence>
<keyword evidence="2" id="KW-1003">Cell membrane</keyword>
<evidence type="ECO:0000313" key="10">
    <source>
        <dbReference type="EMBL" id="KZD65983.1"/>
    </source>
</evidence>
<keyword evidence="7" id="KW-0812">Transmembrane</keyword>
<dbReference type="SUPFAM" id="SSF58104">
    <property type="entry name" value="Methyl-accepting chemotaxis protein (MCP) signaling domain"/>
    <property type="match status" value="1"/>
</dbReference>
<evidence type="ECO:0000256" key="5">
    <source>
        <dbReference type="ARBA" id="ARBA00029447"/>
    </source>
</evidence>
<dbReference type="Pfam" id="PF00015">
    <property type="entry name" value="MCPsignal"/>
    <property type="match status" value="1"/>
</dbReference>
<protein>
    <submittedName>
        <fullName evidence="10">Methyl-accepting chemotaxis protein</fullName>
    </submittedName>
</protein>
<accession>A0A164NY13</accession>
<dbReference type="InterPro" id="IPR003660">
    <property type="entry name" value="HAMP_dom"/>
</dbReference>
<comment type="caution">
    <text evidence="10">The sequence shown here is derived from an EMBL/GenBank/DDBJ whole genome shotgun (WGS) entry which is preliminary data.</text>
</comment>
<evidence type="ECO:0000256" key="4">
    <source>
        <dbReference type="ARBA" id="ARBA00023224"/>
    </source>
</evidence>
<evidence type="ECO:0000256" key="7">
    <source>
        <dbReference type="SAM" id="Phobius"/>
    </source>
</evidence>
<dbReference type="GO" id="GO:0004888">
    <property type="term" value="F:transmembrane signaling receptor activity"/>
    <property type="evidence" value="ECO:0007669"/>
    <property type="project" value="InterPro"/>
</dbReference>
<feature type="domain" description="Methyl-accepting transducer" evidence="8">
    <location>
        <begin position="253"/>
        <end position="496"/>
    </location>
</feature>
<dbReference type="Gene3D" id="6.10.340.10">
    <property type="match status" value="1"/>
</dbReference>
<reference evidence="10 11" key="1">
    <citation type="submission" date="2015-09" db="EMBL/GenBank/DDBJ databases">
        <title>Bacillus cereus food isolates.</title>
        <authorList>
            <person name="Boekhorst J."/>
        </authorList>
    </citation>
    <scope>NUCLEOTIDE SEQUENCE [LARGE SCALE GENOMIC DNA]</scope>
    <source>
        <strain evidence="10 11">B4088</strain>
    </source>
</reference>
<dbReference type="InterPro" id="IPR004089">
    <property type="entry name" value="MCPsignal_dom"/>
</dbReference>
<dbReference type="PRINTS" id="PR00260">
    <property type="entry name" value="CHEMTRNSDUCR"/>
</dbReference>
<dbReference type="EMBL" id="LJKE01000045">
    <property type="protein sequence ID" value="KZD65983.1"/>
    <property type="molecule type" value="Genomic_DNA"/>
</dbReference>
<feature type="domain" description="HAMP" evidence="9">
    <location>
        <begin position="182"/>
        <end position="234"/>
    </location>
</feature>
<dbReference type="GO" id="GO:0006935">
    <property type="term" value="P:chemotaxis"/>
    <property type="evidence" value="ECO:0007669"/>
    <property type="project" value="InterPro"/>
</dbReference>
<sequence>MGERVHLEVETAKKSISITDFEKLSKAVQKDPKNYKAVQKMDGYEKMRKKLDELRITRNLTYVFMMTKLDDGKYAYVIEGLPLKDVELPGVVEKNYYKDLETTFEKHKDTIGELANYKEYGANITSHIPIFNKKGEFLGIIGADVDATKAYQDLEDVKNLIIVIGIISSLLGTIIATFIIRRYVVNPIQKLSKQVASFQEGNLNLEHKTFKTDEIGQLYNAFYESSEAIKKMINGIKNKSSHVDGHAYSLHTSSIHAKERNEVVGDTINNLAEHIEYQVSNTHQLEVKVEENKAYLQKTKQNMGKLFDAFSKVELKTEKGKADSKTMNDQIVQSKEIHEEMVEDLKSLLLRSDKIYNTLNIITSVAQRTELLALNAHIEAANSGEGAKGFSVIADEVKVLAHQTTVAAKGIHELMQDYKGEVDALLRKLEGNKQAFLNNIDTASNFRMTFESIFNDMKQVHDESKSLYGSVDEMLEGSEEMYTSLQKNIDHMQQISQEATTAKRHLRDQLDTFNEFENSITTLSNTSKELKSETEQFRT</sequence>
<dbReference type="Proteomes" id="UP000076482">
    <property type="component" value="Unassembled WGS sequence"/>
</dbReference>
<dbReference type="GO" id="GO:0007165">
    <property type="term" value="P:signal transduction"/>
    <property type="evidence" value="ECO:0007669"/>
    <property type="project" value="UniProtKB-KW"/>
</dbReference>
<dbReference type="PANTHER" id="PTHR32089:SF112">
    <property type="entry name" value="LYSOZYME-LIKE PROTEIN-RELATED"/>
    <property type="match status" value="1"/>
</dbReference>
<evidence type="ECO:0000256" key="6">
    <source>
        <dbReference type="PROSITE-ProRule" id="PRU00284"/>
    </source>
</evidence>
<dbReference type="SMART" id="SM00283">
    <property type="entry name" value="MA"/>
    <property type="match status" value="1"/>
</dbReference>
<evidence type="ECO:0000256" key="1">
    <source>
        <dbReference type="ARBA" id="ARBA00004236"/>
    </source>
</evidence>
<dbReference type="InterPro" id="IPR004090">
    <property type="entry name" value="Chemotax_Me-accpt_rcpt"/>
</dbReference>
<keyword evidence="4 6" id="KW-0807">Transducer</keyword>
<evidence type="ECO:0000259" key="9">
    <source>
        <dbReference type="PROSITE" id="PS50885"/>
    </source>
</evidence>
<name>A0A164NY13_BACCE</name>
<feature type="transmembrane region" description="Helical" evidence="7">
    <location>
        <begin position="160"/>
        <end position="180"/>
    </location>
</feature>
<comment type="similarity">
    <text evidence="5">Belongs to the methyl-accepting chemotaxis (MCP) protein family.</text>
</comment>
<keyword evidence="7" id="KW-1133">Transmembrane helix</keyword>
<dbReference type="Pfam" id="PF00672">
    <property type="entry name" value="HAMP"/>
    <property type="match status" value="1"/>
</dbReference>
<dbReference type="AlphaFoldDB" id="A0A164NY13"/>
<dbReference type="PROSITE" id="PS50111">
    <property type="entry name" value="CHEMOTAXIS_TRANSDUC_2"/>
    <property type="match status" value="1"/>
</dbReference>
<proteinExistence type="inferred from homology"/>
<dbReference type="PROSITE" id="PS50885">
    <property type="entry name" value="HAMP"/>
    <property type="match status" value="1"/>
</dbReference>
<dbReference type="PANTHER" id="PTHR32089">
    <property type="entry name" value="METHYL-ACCEPTING CHEMOTAXIS PROTEIN MCPB"/>
    <property type="match status" value="1"/>
</dbReference>